<dbReference type="Gene3D" id="3.20.20.140">
    <property type="entry name" value="Metal-dependent hydrolases"/>
    <property type="match status" value="1"/>
</dbReference>
<protein>
    <recommendedName>
        <fullName evidence="3">dihydroorotase</fullName>
        <ecNumber evidence="3">3.5.2.3</ecNumber>
    </recommendedName>
</protein>
<dbReference type="GO" id="GO:0046872">
    <property type="term" value="F:metal ion binding"/>
    <property type="evidence" value="ECO:0007669"/>
    <property type="project" value="UniProtKB-KW"/>
</dbReference>
<evidence type="ECO:0000313" key="10">
    <source>
        <dbReference type="EMBL" id="CEL64136.1"/>
    </source>
</evidence>
<keyword evidence="6" id="KW-0862">Zinc</keyword>
<evidence type="ECO:0000256" key="2">
    <source>
        <dbReference type="ARBA" id="ARBA00005631"/>
    </source>
</evidence>
<dbReference type="GO" id="GO:0006207">
    <property type="term" value="P:'de novo' pyrimidine nucleobase biosynthetic process"/>
    <property type="evidence" value="ECO:0007669"/>
    <property type="project" value="TreeGrafter"/>
</dbReference>
<dbReference type="UniPathway" id="UPA00070">
    <property type="reaction ID" value="UER00117"/>
</dbReference>
<dbReference type="PROSITE" id="PS00483">
    <property type="entry name" value="DIHYDROOROTASE_2"/>
    <property type="match status" value="1"/>
</dbReference>
<accession>A0A0F7U4N1</accession>
<dbReference type="GO" id="GO:0004151">
    <property type="term" value="F:dihydroorotase activity"/>
    <property type="evidence" value="ECO:0007669"/>
    <property type="project" value="UniProtKB-EC"/>
</dbReference>
<dbReference type="GO" id="GO:0044205">
    <property type="term" value="P:'de novo' UMP biosynthetic process"/>
    <property type="evidence" value="ECO:0007669"/>
    <property type="project" value="UniProtKB-UniPathway"/>
</dbReference>
<sequence>MAAHDSSTETATNGGGTENGPSDSCCDQAKAKALVMPLISDMHAHLRQGEMAEFVTPMIKPGGCRRVLVMPNTVPPITTCAQAAAYREKLVKLDPGVDYLMTLFLSPEVSVDDLRRNAKACRVVGVKSYPKGVTTNSDQGVESYEQYYALFEAIEELGLTLHLHGEVPGVAPLDAEEAFLPFFQQVHSKFPSLKIVLEHVSTAAAIQAVKRMPPNVGATITPHHLMLTVDDVMKEETIRMATEAGAHRGLCCAETVEKPHNFCKPLAKMKEDREALRQVIREGDRHFFLGSDSAPHPRIAKETSPPAAGVFTQPLLLAYLASIFAELGCISNLRKFADGNAAAFFGFEAATLEDNVECALIKPTPQTVPSIFTFPNHQNEGVVPFMASHELPYTVQVQRFNLSLLKECDEI</sequence>
<evidence type="ECO:0000256" key="3">
    <source>
        <dbReference type="ARBA" id="ARBA00012860"/>
    </source>
</evidence>
<dbReference type="EC" id="3.5.2.3" evidence="3"/>
<feature type="domain" description="Amidohydrolase-related" evidence="9">
    <location>
        <begin position="106"/>
        <end position="204"/>
    </location>
</feature>
<organism evidence="10">
    <name type="scientific">Neospora caninum (strain Liverpool)</name>
    <dbReference type="NCBI Taxonomy" id="572307"/>
    <lineage>
        <taxon>Eukaryota</taxon>
        <taxon>Sar</taxon>
        <taxon>Alveolata</taxon>
        <taxon>Apicomplexa</taxon>
        <taxon>Conoidasida</taxon>
        <taxon>Coccidia</taxon>
        <taxon>Eucoccidiorida</taxon>
        <taxon>Eimeriorina</taxon>
        <taxon>Sarcocystidae</taxon>
        <taxon>Neospora</taxon>
    </lineage>
</organism>
<comment type="similarity">
    <text evidence="2">Belongs to the metallo-dependent hydrolases superfamily. DHOase family. Class II DHOase subfamily.</text>
</comment>
<dbReference type="GO" id="GO:0005737">
    <property type="term" value="C:cytoplasm"/>
    <property type="evidence" value="ECO:0007669"/>
    <property type="project" value="TreeGrafter"/>
</dbReference>
<keyword evidence="4" id="KW-0479">Metal-binding</keyword>
<proteinExistence type="inferred from homology"/>
<dbReference type="InterPro" id="IPR032466">
    <property type="entry name" value="Metal_Hydrolase"/>
</dbReference>
<evidence type="ECO:0000256" key="5">
    <source>
        <dbReference type="ARBA" id="ARBA00022801"/>
    </source>
</evidence>
<evidence type="ECO:0000256" key="8">
    <source>
        <dbReference type="SAM" id="MobiDB-lite"/>
    </source>
</evidence>
<dbReference type="InterPro" id="IPR004721">
    <property type="entry name" value="DHOdimr"/>
</dbReference>
<dbReference type="CDD" id="cd01294">
    <property type="entry name" value="DHOase"/>
    <property type="match status" value="1"/>
</dbReference>
<dbReference type="PANTHER" id="PTHR43137">
    <property type="entry name" value="DIHYDROOROTASE"/>
    <property type="match status" value="1"/>
</dbReference>
<dbReference type="InterPro" id="IPR002195">
    <property type="entry name" value="Dihydroorotase_CS"/>
</dbReference>
<dbReference type="AlphaFoldDB" id="A0A0F7U4N1"/>
<gene>
    <name evidence="10" type="ORF">BN1204_000550</name>
</gene>
<evidence type="ECO:0000256" key="7">
    <source>
        <dbReference type="ARBA" id="ARBA00022975"/>
    </source>
</evidence>
<reference evidence="10" key="1">
    <citation type="journal article" date="2015" name="PLoS ONE">
        <title>Comprehensive Evaluation of Toxoplasma gondii VEG and Neospora caninum LIV Genomes with Tachyzoite Stage Transcriptome and Proteome Defines Novel Transcript Features.</title>
        <authorList>
            <person name="Ramaprasad A."/>
            <person name="Mourier T."/>
            <person name="Naeem R."/>
            <person name="Malas T.B."/>
            <person name="Moussa E."/>
            <person name="Panigrahi A."/>
            <person name="Vermont S.J."/>
            <person name="Otto T.D."/>
            <person name="Wastling J."/>
            <person name="Pain A."/>
        </authorList>
    </citation>
    <scope>NUCLEOTIDE SEQUENCE</scope>
    <source>
        <strain evidence="10">Liverpool</strain>
    </source>
</reference>
<dbReference type="PANTHER" id="PTHR43137:SF1">
    <property type="entry name" value="DIHYDROOROTASE"/>
    <property type="match status" value="1"/>
</dbReference>
<dbReference type="EMBL" id="LN714474">
    <property type="protein sequence ID" value="CEL64136.1"/>
    <property type="molecule type" value="Genomic_DNA"/>
</dbReference>
<evidence type="ECO:0000256" key="1">
    <source>
        <dbReference type="ARBA" id="ARBA00004880"/>
    </source>
</evidence>
<keyword evidence="5" id="KW-0378">Hydrolase</keyword>
<dbReference type="InterPro" id="IPR006680">
    <property type="entry name" value="Amidohydro-rel"/>
</dbReference>
<evidence type="ECO:0000256" key="6">
    <source>
        <dbReference type="ARBA" id="ARBA00022833"/>
    </source>
</evidence>
<comment type="pathway">
    <text evidence="1">Pyrimidine metabolism; UMP biosynthesis via de novo pathway; (S)-dihydroorotate from bicarbonate: step 3/3.</text>
</comment>
<keyword evidence="7" id="KW-0665">Pyrimidine biosynthesis</keyword>
<dbReference type="HAMAP" id="MF_00219">
    <property type="entry name" value="PyrC_classII"/>
    <property type="match status" value="1"/>
</dbReference>
<evidence type="ECO:0000256" key="4">
    <source>
        <dbReference type="ARBA" id="ARBA00022723"/>
    </source>
</evidence>
<dbReference type="Pfam" id="PF04909">
    <property type="entry name" value="Amidohydro_2"/>
    <property type="match status" value="1"/>
</dbReference>
<evidence type="ECO:0000259" key="9">
    <source>
        <dbReference type="Pfam" id="PF04909"/>
    </source>
</evidence>
<dbReference type="PROSITE" id="PS00482">
    <property type="entry name" value="DIHYDROOROTASE_1"/>
    <property type="match status" value="1"/>
</dbReference>
<dbReference type="SUPFAM" id="SSF51556">
    <property type="entry name" value="Metallo-dependent hydrolases"/>
    <property type="match status" value="1"/>
</dbReference>
<feature type="region of interest" description="Disordered" evidence="8">
    <location>
        <begin position="1"/>
        <end position="23"/>
    </location>
</feature>
<name>A0A0F7U4N1_NEOCL</name>